<dbReference type="Proteomes" id="UP001408789">
    <property type="component" value="Unassembled WGS sequence"/>
</dbReference>
<dbReference type="InterPro" id="IPR036396">
    <property type="entry name" value="Cyt_P450_sf"/>
</dbReference>
<keyword evidence="9" id="KW-0472">Membrane</keyword>
<evidence type="ECO:0000256" key="9">
    <source>
        <dbReference type="SAM" id="Phobius"/>
    </source>
</evidence>
<evidence type="ECO:0000313" key="11">
    <source>
        <dbReference type="Proteomes" id="UP001408789"/>
    </source>
</evidence>
<organism evidence="10 11">
    <name type="scientific">Deinandra increscens subsp. villosa</name>
    <dbReference type="NCBI Taxonomy" id="3103831"/>
    <lineage>
        <taxon>Eukaryota</taxon>
        <taxon>Viridiplantae</taxon>
        <taxon>Streptophyta</taxon>
        <taxon>Embryophyta</taxon>
        <taxon>Tracheophyta</taxon>
        <taxon>Spermatophyta</taxon>
        <taxon>Magnoliopsida</taxon>
        <taxon>eudicotyledons</taxon>
        <taxon>Gunneridae</taxon>
        <taxon>Pentapetalae</taxon>
        <taxon>asterids</taxon>
        <taxon>campanulids</taxon>
        <taxon>Asterales</taxon>
        <taxon>Asteraceae</taxon>
        <taxon>Asteroideae</taxon>
        <taxon>Heliantheae alliance</taxon>
        <taxon>Madieae</taxon>
        <taxon>Madiinae</taxon>
        <taxon>Deinandra</taxon>
    </lineage>
</organism>
<keyword evidence="9" id="KW-1133">Transmembrane helix</keyword>
<keyword evidence="6 7" id="KW-0408">Iron</keyword>
<gene>
    <name evidence="10" type="ORF">SSX86_017103</name>
</gene>
<proteinExistence type="inferred from homology"/>
<reference evidence="10 11" key="1">
    <citation type="submission" date="2024-04" db="EMBL/GenBank/DDBJ databases">
        <title>The reference genome of an endangered Asteraceae, Deinandra increscens subsp. villosa, native to the Central Coast of California.</title>
        <authorList>
            <person name="Guilliams M."/>
            <person name="Hasenstab-Lehman K."/>
            <person name="Meyer R."/>
            <person name="Mcevoy S."/>
        </authorList>
    </citation>
    <scope>NUCLEOTIDE SEQUENCE [LARGE SCALE GENOMIC DNA]</scope>
    <source>
        <tissue evidence="10">Leaf</tissue>
    </source>
</reference>
<dbReference type="GO" id="GO:0004497">
    <property type="term" value="F:monooxygenase activity"/>
    <property type="evidence" value="ECO:0007669"/>
    <property type="project" value="InterPro"/>
</dbReference>
<dbReference type="AlphaFoldDB" id="A0AAP0D1S4"/>
<evidence type="ECO:0008006" key="12">
    <source>
        <dbReference type="Google" id="ProtNLM"/>
    </source>
</evidence>
<sequence>MTMIESRSVFKSIWRLLDDCNKIRDLKQIHSQIITSPYLSKSHHLSLISRLLFFCAVSDSGSLAYASRVFQVTDNPNLSMYNAMIRAYSSQFRNRDENPRSLVLYKQMLLNYIVPDCITIPFILKECVSRLDFVVGQGIHAHSVKFGIHDDVYVGNSMISLYTVCGVLRFAYKVFDEMPKRDIVSWNSIIIGCLRSGELDMAQDLFMRMDKKNIITWNSVITGMCQGGRPKEAIEFFRDMLSLIEDDVVYPDKITLASVISACASLGWLNHGKWVHSYMLRNGIECDMVVKTAVVDMYGKCGNVSMAKRVFEDIHKKDVLAWTSMISVYALHGHGNEAFDIFDEMVACGVRPNRVTFGALLTACAHLGLVEKGRWGLMNERGLKKDIPGNSMIEVDGILYEFSIKGSSNILMEEIKSLLYQLSKEIKAIVNKVYLLLIQRTYKHNYYHLFLNQLLLISKMNTFLVFFMFFILTGFYYSVPFMLTVLVLVFLFLAVLLSTLLVSYFKELMSNDHRPPVVGSTLNMLMHIDHFFDYVALIAKKHHTFRFITPTHSEVYIADPINVEHILKSNFQNYTKGDHKLILGDLFGNGIFAADGDIWRHQRKLASLEFSAKVLRDFSTAVFRSNTAKLVKKVSESAVDKQVISLQDLLMRSTLDSIFKVGFGFDLDTLSGSDEVSNQFMTAFDDSSCIIFRRYVDLLWRLKRYFNIGSEAALKKNIEVIDNFAYELIERKKEQMKNVKDDRNKEDILSRFLIESEKNPANLTDQYLRDITLSFVIAGKDSTANTLTWFFYMLCKHKPIQEKVTLEVKEATGAEYTYSINEFSLKLTEAALDKMHYLHAALTETLRLYPAVPLDGKHSEKDDILPDGFKIKKGDSISYMPYPMGRMTYIWGEDAEEFRPERWLHDGVFQPESPFKFTAFQGGPRICLGKDFAYRQMKIMAAFLVFFFKFQLVDESKEATYRTTITLQMDKGLFLYAFPRSKP</sequence>
<evidence type="ECO:0000256" key="4">
    <source>
        <dbReference type="ARBA" id="ARBA00022737"/>
    </source>
</evidence>
<keyword evidence="7" id="KW-0349">Heme</keyword>
<dbReference type="PRINTS" id="PR00385">
    <property type="entry name" value="P450"/>
</dbReference>
<evidence type="ECO:0000256" key="2">
    <source>
        <dbReference type="ARBA" id="ARBA00010617"/>
    </source>
</evidence>
<dbReference type="SUPFAM" id="SSF48264">
    <property type="entry name" value="Cytochrome P450"/>
    <property type="match status" value="1"/>
</dbReference>
<evidence type="ECO:0000256" key="3">
    <source>
        <dbReference type="ARBA" id="ARBA00022723"/>
    </source>
</evidence>
<dbReference type="Pfam" id="PF00067">
    <property type="entry name" value="p450"/>
    <property type="match status" value="1"/>
</dbReference>
<dbReference type="PRINTS" id="PR00463">
    <property type="entry name" value="EP450I"/>
</dbReference>
<dbReference type="EMBL" id="JBCNJP010000018">
    <property type="protein sequence ID" value="KAK9063233.1"/>
    <property type="molecule type" value="Genomic_DNA"/>
</dbReference>
<feature type="transmembrane region" description="Helical" evidence="9">
    <location>
        <begin position="449"/>
        <end position="477"/>
    </location>
</feature>
<evidence type="ECO:0000256" key="6">
    <source>
        <dbReference type="ARBA" id="ARBA00023004"/>
    </source>
</evidence>
<dbReference type="InterPro" id="IPR002401">
    <property type="entry name" value="Cyt_P450_E_grp-I"/>
</dbReference>
<keyword evidence="4" id="KW-0677">Repeat</keyword>
<feature type="repeat" description="PPR" evidence="8">
    <location>
        <begin position="213"/>
        <end position="243"/>
    </location>
</feature>
<dbReference type="NCBIfam" id="TIGR00756">
    <property type="entry name" value="PPR"/>
    <property type="match status" value="2"/>
</dbReference>
<dbReference type="PROSITE" id="PS51375">
    <property type="entry name" value="PPR"/>
    <property type="match status" value="3"/>
</dbReference>
<feature type="repeat" description="PPR" evidence="8">
    <location>
        <begin position="318"/>
        <end position="352"/>
    </location>
</feature>
<evidence type="ECO:0000256" key="5">
    <source>
        <dbReference type="ARBA" id="ARBA00023002"/>
    </source>
</evidence>
<dbReference type="PANTHER" id="PTHR24296">
    <property type="entry name" value="CYTOCHROME P450"/>
    <property type="match status" value="1"/>
</dbReference>
<feature type="binding site" description="axial binding residue" evidence="7">
    <location>
        <position position="927"/>
    </location>
    <ligand>
        <name>heme</name>
        <dbReference type="ChEBI" id="CHEBI:30413"/>
    </ligand>
    <ligandPart>
        <name>Fe</name>
        <dbReference type="ChEBI" id="CHEBI:18248"/>
    </ligandPart>
</feature>
<keyword evidence="9" id="KW-0812">Transmembrane</keyword>
<dbReference type="Pfam" id="PF01535">
    <property type="entry name" value="PPR"/>
    <property type="match status" value="1"/>
</dbReference>
<comment type="similarity">
    <text evidence="2">Belongs to the cytochrome P450 family.</text>
</comment>
<dbReference type="Gene3D" id="1.10.630.10">
    <property type="entry name" value="Cytochrome P450"/>
    <property type="match status" value="1"/>
</dbReference>
<name>A0AAP0D1S4_9ASTR</name>
<keyword evidence="3 7" id="KW-0479">Metal-binding</keyword>
<keyword evidence="11" id="KW-1185">Reference proteome</keyword>
<protein>
    <recommendedName>
        <fullName evidence="12">Cytochrome P450</fullName>
    </recommendedName>
</protein>
<dbReference type="GO" id="GO:0005506">
    <property type="term" value="F:iron ion binding"/>
    <property type="evidence" value="ECO:0007669"/>
    <property type="project" value="InterPro"/>
</dbReference>
<accession>A0AAP0D1S4</accession>
<evidence type="ECO:0000313" key="10">
    <source>
        <dbReference type="EMBL" id="KAK9063233.1"/>
    </source>
</evidence>
<evidence type="ECO:0000256" key="7">
    <source>
        <dbReference type="PIRSR" id="PIRSR602401-1"/>
    </source>
</evidence>
<dbReference type="GO" id="GO:0016705">
    <property type="term" value="F:oxidoreductase activity, acting on paired donors, with incorporation or reduction of molecular oxygen"/>
    <property type="evidence" value="ECO:0007669"/>
    <property type="project" value="InterPro"/>
</dbReference>
<comment type="cofactor">
    <cofactor evidence="1 7">
        <name>heme</name>
        <dbReference type="ChEBI" id="CHEBI:30413"/>
    </cofactor>
</comment>
<dbReference type="Pfam" id="PF13041">
    <property type="entry name" value="PPR_2"/>
    <property type="match status" value="2"/>
</dbReference>
<dbReference type="FunFam" id="1.25.40.10:FF:000348">
    <property type="entry name" value="Pentatricopeptide repeat-containing protein chloroplastic"/>
    <property type="match status" value="1"/>
</dbReference>
<evidence type="ECO:0000256" key="1">
    <source>
        <dbReference type="ARBA" id="ARBA00001971"/>
    </source>
</evidence>
<feature type="repeat" description="PPR" evidence="8">
    <location>
        <begin position="182"/>
        <end position="212"/>
    </location>
</feature>
<comment type="caution">
    <text evidence="10">The sequence shown here is derived from an EMBL/GenBank/DDBJ whole genome shotgun (WGS) entry which is preliminary data.</text>
</comment>
<dbReference type="GO" id="GO:0020037">
    <property type="term" value="F:heme binding"/>
    <property type="evidence" value="ECO:0007669"/>
    <property type="project" value="InterPro"/>
</dbReference>
<dbReference type="CDD" id="cd11064">
    <property type="entry name" value="CYP86A"/>
    <property type="match status" value="1"/>
</dbReference>
<dbReference type="Gene3D" id="1.25.40.10">
    <property type="entry name" value="Tetratricopeptide repeat domain"/>
    <property type="match status" value="2"/>
</dbReference>
<dbReference type="InterPro" id="IPR001128">
    <property type="entry name" value="Cyt_P450"/>
</dbReference>
<evidence type="ECO:0000256" key="8">
    <source>
        <dbReference type="PROSITE-ProRule" id="PRU00708"/>
    </source>
</evidence>
<keyword evidence="5" id="KW-0560">Oxidoreductase</keyword>
<dbReference type="InterPro" id="IPR011990">
    <property type="entry name" value="TPR-like_helical_dom_sf"/>
</dbReference>
<feature type="transmembrane region" description="Helical" evidence="9">
    <location>
        <begin position="483"/>
        <end position="505"/>
    </location>
</feature>
<dbReference type="InterPro" id="IPR002885">
    <property type="entry name" value="PPR_rpt"/>
</dbReference>